<dbReference type="Pfam" id="PF00903">
    <property type="entry name" value="Glyoxalase"/>
    <property type="match status" value="1"/>
</dbReference>
<proteinExistence type="predicted"/>
<dbReference type="PANTHER" id="PTHR33993">
    <property type="entry name" value="GLYOXALASE-RELATED"/>
    <property type="match status" value="1"/>
</dbReference>
<keyword evidence="2" id="KW-0456">Lyase</keyword>
<organism evidence="2 3">
    <name type="scientific">Flavobacterium aquatile LMG 4008 = ATCC 11947</name>
    <dbReference type="NCBI Taxonomy" id="1453498"/>
    <lineage>
        <taxon>Bacteria</taxon>
        <taxon>Pseudomonadati</taxon>
        <taxon>Bacteroidota</taxon>
        <taxon>Flavobacteriia</taxon>
        <taxon>Flavobacteriales</taxon>
        <taxon>Flavobacteriaceae</taxon>
        <taxon>Flavobacterium</taxon>
    </lineage>
</organism>
<dbReference type="CDD" id="cd07247">
    <property type="entry name" value="SgaA_N_like"/>
    <property type="match status" value="1"/>
</dbReference>
<dbReference type="Proteomes" id="UP000029554">
    <property type="component" value="Unassembled WGS sequence"/>
</dbReference>
<dbReference type="InterPro" id="IPR029068">
    <property type="entry name" value="Glyas_Bleomycin-R_OHBP_Dase"/>
</dbReference>
<comment type="caution">
    <text evidence="2">The sequence shown here is derived from an EMBL/GenBank/DDBJ whole genome shotgun (WGS) entry which is preliminary data.</text>
</comment>
<gene>
    <name evidence="2" type="ORF">LG45_09830</name>
</gene>
<feature type="domain" description="VOC" evidence="1">
    <location>
        <begin position="4"/>
        <end position="125"/>
    </location>
</feature>
<dbReference type="GO" id="GO:0016829">
    <property type="term" value="F:lyase activity"/>
    <property type="evidence" value="ECO:0007669"/>
    <property type="project" value="UniProtKB-KW"/>
</dbReference>
<dbReference type="Gene3D" id="3.10.180.10">
    <property type="entry name" value="2,3-Dihydroxybiphenyl 1,2-Dioxygenase, domain 1"/>
    <property type="match status" value="1"/>
</dbReference>
<evidence type="ECO:0000313" key="3">
    <source>
        <dbReference type="Proteomes" id="UP000029554"/>
    </source>
</evidence>
<dbReference type="RefSeq" id="WP_035126519.1">
    <property type="nucleotide sequence ID" value="NZ_JRHH01000003.1"/>
</dbReference>
<dbReference type="EMBL" id="JRHH01000003">
    <property type="protein sequence ID" value="KGD68562.1"/>
    <property type="molecule type" value="Genomic_DNA"/>
</dbReference>
<reference evidence="2 3" key="1">
    <citation type="submission" date="2014-09" db="EMBL/GenBank/DDBJ databases">
        <title>Whole Genome Shotgun of Flavobacterium aquatile LMG 4008.</title>
        <authorList>
            <person name="Gale A.N."/>
            <person name="Pipes S.E."/>
            <person name="Newman J.D."/>
        </authorList>
    </citation>
    <scope>NUCLEOTIDE SEQUENCE [LARGE SCALE GENOMIC DNA]</scope>
    <source>
        <strain evidence="2 3">LMG 4008</strain>
    </source>
</reference>
<dbReference type="InterPro" id="IPR052164">
    <property type="entry name" value="Anthracycline_SecMetBiosynth"/>
</dbReference>
<sequence>MKNSFAWVEIYVSDMARAQKFYESVFNITMTPMQTPGAFGDLEMVSFPWVEGGHNISGALCKMTDMSPGSGGTLVYFGCDDCSVELSRVANAGGTVLQEKMSLGEHGFCGIALDSEGNSIGFHSMA</sequence>
<dbReference type="PROSITE" id="PS51819">
    <property type="entry name" value="VOC"/>
    <property type="match status" value="1"/>
</dbReference>
<dbReference type="InterPro" id="IPR004360">
    <property type="entry name" value="Glyas_Fos-R_dOase_dom"/>
</dbReference>
<accession>A0A095SVE7</accession>
<evidence type="ECO:0000259" key="1">
    <source>
        <dbReference type="PROSITE" id="PS51819"/>
    </source>
</evidence>
<dbReference type="InterPro" id="IPR037523">
    <property type="entry name" value="VOC_core"/>
</dbReference>
<evidence type="ECO:0000313" key="2">
    <source>
        <dbReference type="EMBL" id="KGD68562.1"/>
    </source>
</evidence>
<name>A0A095SVE7_9FLAO</name>
<keyword evidence="3" id="KW-1185">Reference proteome</keyword>
<dbReference type="PANTHER" id="PTHR33993:SF2">
    <property type="entry name" value="VOC DOMAIN-CONTAINING PROTEIN"/>
    <property type="match status" value="1"/>
</dbReference>
<protein>
    <submittedName>
        <fullName evidence="2">Lactoylglutathione lyase</fullName>
    </submittedName>
</protein>
<dbReference type="OrthoDB" id="9804235at2"/>
<dbReference type="AlphaFoldDB" id="A0A095SVE7"/>
<dbReference type="SUPFAM" id="SSF54593">
    <property type="entry name" value="Glyoxalase/Bleomycin resistance protein/Dihydroxybiphenyl dioxygenase"/>
    <property type="match status" value="1"/>
</dbReference>
<dbReference type="STRING" id="1453498.LG45_09830"/>
<dbReference type="eggNOG" id="COG3324">
    <property type="taxonomic scope" value="Bacteria"/>
</dbReference>